<accession>U4LD55</accession>
<dbReference type="EMBL" id="HF936646">
    <property type="protein sequence ID" value="CCX17437.1"/>
    <property type="molecule type" value="Genomic_DNA"/>
</dbReference>
<organism evidence="1 2">
    <name type="scientific">Pyronema omphalodes (strain CBS 100304)</name>
    <name type="common">Pyronema confluens</name>
    <dbReference type="NCBI Taxonomy" id="1076935"/>
    <lineage>
        <taxon>Eukaryota</taxon>
        <taxon>Fungi</taxon>
        <taxon>Dikarya</taxon>
        <taxon>Ascomycota</taxon>
        <taxon>Pezizomycotina</taxon>
        <taxon>Pezizomycetes</taxon>
        <taxon>Pezizales</taxon>
        <taxon>Pyronemataceae</taxon>
        <taxon>Pyronema</taxon>
    </lineage>
</organism>
<evidence type="ECO:0000313" key="2">
    <source>
        <dbReference type="Proteomes" id="UP000018144"/>
    </source>
</evidence>
<gene>
    <name evidence="1" type="ORF">PCON_04441</name>
</gene>
<sequence length="53" mass="6057">MKHGVAYSMPNSYFLLVSARRQLMPKGVASTDGYLRYVQSTTRRDDKVPSTLY</sequence>
<protein>
    <submittedName>
        <fullName evidence="1">Uncharacterized protein</fullName>
    </submittedName>
</protein>
<name>U4LD55_PYROM</name>
<reference evidence="1 2" key="1">
    <citation type="journal article" date="2013" name="PLoS Genet.">
        <title>The genome and development-dependent transcriptomes of Pyronema confluens: a window into fungal evolution.</title>
        <authorList>
            <person name="Traeger S."/>
            <person name="Altegoer F."/>
            <person name="Freitag M."/>
            <person name="Gabaldon T."/>
            <person name="Kempken F."/>
            <person name="Kumar A."/>
            <person name="Marcet-Houben M."/>
            <person name="Poggeler S."/>
            <person name="Stajich J.E."/>
            <person name="Nowrousian M."/>
        </authorList>
    </citation>
    <scope>NUCLEOTIDE SEQUENCE [LARGE SCALE GENOMIC DNA]</scope>
    <source>
        <strain evidence="2">CBS 100304</strain>
        <tissue evidence="1">Vegetative mycelium</tissue>
    </source>
</reference>
<proteinExistence type="predicted"/>
<dbReference type="Proteomes" id="UP000018144">
    <property type="component" value="Unassembled WGS sequence"/>
</dbReference>
<keyword evidence="2" id="KW-1185">Reference proteome</keyword>
<dbReference type="AlphaFoldDB" id="U4LD55"/>
<evidence type="ECO:0000313" key="1">
    <source>
        <dbReference type="EMBL" id="CCX17437.1"/>
    </source>
</evidence>